<accession>A0ABY5Y0P4</accession>
<dbReference type="EMBL" id="CP065938">
    <property type="protein sequence ID" value="UWX05759.1"/>
    <property type="molecule type" value="Genomic_DNA"/>
</dbReference>
<dbReference type="PANTHER" id="PTHR23090">
    <property type="entry name" value="NH 3 /GLUTAMINE-DEPENDENT NAD + SYNTHETASE"/>
    <property type="match status" value="1"/>
</dbReference>
<dbReference type="Gene3D" id="3.40.50.620">
    <property type="entry name" value="HUPs"/>
    <property type="match status" value="1"/>
</dbReference>
<gene>
    <name evidence="8" type="primary">nadE</name>
    <name evidence="8" type="ORF">JBF11_00020</name>
</gene>
<dbReference type="InterPro" id="IPR014445">
    <property type="entry name" value="Gln-dep_NAD_synthase"/>
</dbReference>
<comment type="pathway">
    <text evidence="5">Cofactor biosynthesis; NAD(+) biosynthesis; NAD(+) from deamido-NAD(+) (L-Gln route): step 1/1.</text>
</comment>
<dbReference type="InterPro" id="IPR014729">
    <property type="entry name" value="Rossmann-like_a/b/a_fold"/>
</dbReference>
<protein>
    <recommendedName>
        <fullName evidence="5">Glutamine-dependent NAD(+) synthetase</fullName>
        <ecNumber evidence="5">6.3.5.1</ecNumber>
    </recommendedName>
    <alternativeName>
        <fullName evidence="5">NAD(+) synthase [glutamine-hydrolyzing]</fullName>
    </alternativeName>
</protein>
<organism evidence="8 9">
    <name type="scientific">Taurinivorans muris</name>
    <dbReference type="NCBI Taxonomy" id="2787751"/>
    <lineage>
        <taxon>Bacteria</taxon>
        <taxon>Pseudomonadati</taxon>
        <taxon>Thermodesulfobacteriota</taxon>
        <taxon>Desulfovibrionia</taxon>
        <taxon>Desulfovibrionales</taxon>
        <taxon>Desulfovibrionaceae</taxon>
        <taxon>Taurinivorans</taxon>
    </lineage>
</organism>
<evidence type="ECO:0000256" key="6">
    <source>
        <dbReference type="RuleBase" id="RU003811"/>
    </source>
</evidence>
<comment type="catalytic activity">
    <reaction evidence="5">
        <text>deamido-NAD(+) + L-glutamine + ATP + H2O = L-glutamate + AMP + diphosphate + NAD(+) + H(+)</text>
        <dbReference type="Rhea" id="RHEA:24384"/>
        <dbReference type="ChEBI" id="CHEBI:15377"/>
        <dbReference type="ChEBI" id="CHEBI:15378"/>
        <dbReference type="ChEBI" id="CHEBI:29985"/>
        <dbReference type="ChEBI" id="CHEBI:30616"/>
        <dbReference type="ChEBI" id="CHEBI:33019"/>
        <dbReference type="ChEBI" id="CHEBI:57540"/>
        <dbReference type="ChEBI" id="CHEBI:58359"/>
        <dbReference type="ChEBI" id="CHEBI:58437"/>
        <dbReference type="ChEBI" id="CHEBI:456215"/>
        <dbReference type="EC" id="6.3.5.1"/>
    </reaction>
</comment>
<keyword evidence="2 5" id="KW-0547">Nucleotide-binding</keyword>
<proteinExistence type="inferred from homology"/>
<name>A0ABY5Y0P4_9BACT</name>
<feature type="domain" description="NAD/GMP synthase" evidence="7">
    <location>
        <begin position="229"/>
        <end position="477"/>
    </location>
</feature>
<dbReference type="SUPFAM" id="SSF56317">
    <property type="entry name" value="Carbon-nitrogen hydrolase"/>
    <property type="match status" value="1"/>
</dbReference>
<sequence length="502" mass="55958">MRFYLYQLNGKLGDMQENARKIASFTQNFKNDVCTLLPSLPLIQHPYSAVSRIGGFFERVKRHKLISKNTNIVYESLYKGEKFFWKKTGDITLKNSLIQIGTVKIFAPHCQEPDFACFLKKLAVPKKADLIYFAAAHSFYEGFDIQALLSRFAKKHKKALVYVNACGASDGTVFAGQSMLFDKKGKLLLKLNPFSEDSAYFDFDGSTLQAEPKEIPNINADGLLFLAAKQAIYDYAYKTGIKKAVIGLSGGMDSALVAALACEALGNENVTGIIMPSEYNSKESMDDALNLARNLGMSCHVIPISDITRSFENALADSFAKEKSFENDTTSENIQARTRGNLLTAYANKIKAMVIGTGNKSEAAMGYCTLYGDTVGALEPIADIYKSRVYAVAKWFNESKKEEIIPGNVFVKAPTAELKPNQKDEDTLPPYPYLDNVLFQLLEQGKNPEKIQEEHLTPDDISLIYHRLKTSEFKRKQCPFPVILSSCPFGKKWNPPSSAKIF</sequence>
<keyword evidence="1 5" id="KW-0436">Ligase</keyword>
<dbReference type="NCBIfam" id="TIGR00552">
    <property type="entry name" value="nadE"/>
    <property type="match status" value="1"/>
</dbReference>
<keyword evidence="3 5" id="KW-0067">ATP-binding</keyword>
<evidence type="ECO:0000259" key="7">
    <source>
        <dbReference type="Pfam" id="PF02540"/>
    </source>
</evidence>
<evidence type="ECO:0000256" key="1">
    <source>
        <dbReference type="ARBA" id="ARBA00022598"/>
    </source>
</evidence>
<evidence type="ECO:0000256" key="4">
    <source>
        <dbReference type="ARBA" id="ARBA00023027"/>
    </source>
</evidence>
<dbReference type="CDD" id="cd00553">
    <property type="entry name" value="NAD_synthase"/>
    <property type="match status" value="1"/>
</dbReference>
<dbReference type="InterPro" id="IPR036526">
    <property type="entry name" value="C-N_Hydrolase_sf"/>
</dbReference>
<comment type="similarity">
    <text evidence="6">Belongs to the NAD synthetase family.</text>
</comment>
<reference evidence="8" key="1">
    <citation type="submission" date="2020-12" db="EMBL/GenBank/DDBJ databases">
        <title>Taurinivorans muris gen. nov., sp. nov., fundamental and realized metabolic niche of a ubiquitous sulfidogenic bacterium in the murine intestine.</title>
        <authorList>
            <person name="Ye H."/>
            <person name="Hanson B.T."/>
            <person name="Loy A."/>
        </authorList>
    </citation>
    <scope>NUCLEOTIDE SEQUENCE</scope>
    <source>
        <strain evidence="8">LT0009</strain>
    </source>
</reference>
<dbReference type="Gene3D" id="3.60.110.10">
    <property type="entry name" value="Carbon-nitrogen hydrolase"/>
    <property type="match status" value="1"/>
</dbReference>
<evidence type="ECO:0000313" key="8">
    <source>
        <dbReference type="EMBL" id="UWX05759.1"/>
    </source>
</evidence>
<evidence type="ECO:0000256" key="5">
    <source>
        <dbReference type="PIRNR" id="PIRNR006630"/>
    </source>
</evidence>
<keyword evidence="9" id="KW-1185">Reference proteome</keyword>
<dbReference type="EC" id="6.3.5.1" evidence="5"/>
<keyword evidence="4 5" id="KW-0520">NAD</keyword>
<dbReference type="SUPFAM" id="SSF52402">
    <property type="entry name" value="Adenine nucleotide alpha hydrolases-like"/>
    <property type="match status" value="1"/>
</dbReference>
<dbReference type="InterPro" id="IPR003694">
    <property type="entry name" value="NAD_synthase"/>
</dbReference>
<evidence type="ECO:0000256" key="3">
    <source>
        <dbReference type="ARBA" id="ARBA00022840"/>
    </source>
</evidence>
<dbReference type="Proteomes" id="UP001058120">
    <property type="component" value="Chromosome"/>
</dbReference>
<dbReference type="GO" id="GO:0008795">
    <property type="term" value="F:NAD+ synthase activity"/>
    <property type="evidence" value="ECO:0007669"/>
    <property type="project" value="UniProtKB-EC"/>
</dbReference>
<dbReference type="PIRSF" id="PIRSF006630">
    <property type="entry name" value="NADS_GAT"/>
    <property type="match status" value="1"/>
</dbReference>
<evidence type="ECO:0000313" key="9">
    <source>
        <dbReference type="Proteomes" id="UP001058120"/>
    </source>
</evidence>
<dbReference type="InterPro" id="IPR022310">
    <property type="entry name" value="NAD/GMP_synthase"/>
</dbReference>
<dbReference type="PANTHER" id="PTHR23090:SF9">
    <property type="entry name" value="GLUTAMINE-DEPENDENT NAD(+) SYNTHETASE"/>
    <property type="match status" value="1"/>
</dbReference>
<dbReference type="Pfam" id="PF02540">
    <property type="entry name" value="NAD_synthase"/>
    <property type="match status" value="1"/>
</dbReference>
<evidence type="ECO:0000256" key="2">
    <source>
        <dbReference type="ARBA" id="ARBA00022741"/>
    </source>
</evidence>
<dbReference type="RefSeq" id="WP_334315343.1">
    <property type="nucleotide sequence ID" value="NZ_CP065938.1"/>
</dbReference>
<comment type="similarity">
    <text evidence="5">In the C-terminal section; belongs to the NAD synthetase family.</text>
</comment>